<comment type="cofactor">
    <cofactor evidence="1">
        <name>heme</name>
        <dbReference type="ChEBI" id="CHEBI:30413"/>
    </cofactor>
</comment>
<reference evidence="9 10" key="1">
    <citation type="journal article" date="2024" name="G3 (Bethesda)">
        <title>Genome assembly of Hibiscus sabdariffa L. provides insights into metabolisms of medicinal natural products.</title>
        <authorList>
            <person name="Kim T."/>
        </authorList>
    </citation>
    <scope>NUCLEOTIDE SEQUENCE [LARGE SCALE GENOMIC DNA]</scope>
    <source>
        <strain evidence="9">TK-2024</strain>
        <tissue evidence="9">Old leaves</tissue>
    </source>
</reference>
<dbReference type="Proteomes" id="UP001472677">
    <property type="component" value="Unassembled WGS sequence"/>
</dbReference>
<dbReference type="InterPro" id="IPR017972">
    <property type="entry name" value="Cyt_P450_CS"/>
</dbReference>
<organism evidence="9 10">
    <name type="scientific">Hibiscus sabdariffa</name>
    <name type="common">roselle</name>
    <dbReference type="NCBI Taxonomy" id="183260"/>
    <lineage>
        <taxon>Eukaryota</taxon>
        <taxon>Viridiplantae</taxon>
        <taxon>Streptophyta</taxon>
        <taxon>Embryophyta</taxon>
        <taxon>Tracheophyta</taxon>
        <taxon>Spermatophyta</taxon>
        <taxon>Magnoliopsida</taxon>
        <taxon>eudicotyledons</taxon>
        <taxon>Gunneridae</taxon>
        <taxon>Pentapetalae</taxon>
        <taxon>rosids</taxon>
        <taxon>malvids</taxon>
        <taxon>Malvales</taxon>
        <taxon>Malvaceae</taxon>
        <taxon>Malvoideae</taxon>
        <taxon>Hibiscus</taxon>
    </lineage>
</organism>
<evidence type="ECO:0008006" key="11">
    <source>
        <dbReference type="Google" id="ProtNLM"/>
    </source>
</evidence>
<comment type="caution">
    <text evidence="9">The sequence shown here is derived from an EMBL/GenBank/DDBJ whole genome shotgun (WGS) entry which is preliminary data.</text>
</comment>
<comment type="similarity">
    <text evidence="2 8">Belongs to the cytochrome P450 family.</text>
</comment>
<evidence type="ECO:0000256" key="6">
    <source>
        <dbReference type="ARBA" id="ARBA00023004"/>
    </source>
</evidence>
<keyword evidence="3 8" id="KW-0349">Heme</keyword>
<dbReference type="PANTHER" id="PTHR47946:SF1">
    <property type="entry name" value="CYTOCHROME P450 78A3"/>
    <property type="match status" value="1"/>
</dbReference>
<dbReference type="SUPFAM" id="SSF48264">
    <property type="entry name" value="Cytochrome P450"/>
    <property type="match status" value="1"/>
</dbReference>
<dbReference type="InterPro" id="IPR051996">
    <property type="entry name" value="Cytochrome_P450_78A"/>
</dbReference>
<accession>A0ABR2AAJ9</accession>
<protein>
    <recommendedName>
        <fullName evidence="11">Cytochrome P450</fullName>
    </recommendedName>
</protein>
<gene>
    <name evidence="9" type="ORF">V6N12_030658</name>
</gene>
<evidence type="ECO:0000256" key="2">
    <source>
        <dbReference type="ARBA" id="ARBA00010617"/>
    </source>
</evidence>
<keyword evidence="7 8" id="KW-0503">Monooxygenase</keyword>
<evidence type="ECO:0000256" key="8">
    <source>
        <dbReference type="RuleBase" id="RU000461"/>
    </source>
</evidence>
<dbReference type="EMBL" id="JBBPBM010000875">
    <property type="protein sequence ID" value="KAK8490049.1"/>
    <property type="molecule type" value="Genomic_DNA"/>
</dbReference>
<evidence type="ECO:0000256" key="7">
    <source>
        <dbReference type="ARBA" id="ARBA00023033"/>
    </source>
</evidence>
<dbReference type="Gene3D" id="1.10.630.10">
    <property type="entry name" value="Cytochrome P450"/>
    <property type="match status" value="1"/>
</dbReference>
<evidence type="ECO:0000256" key="4">
    <source>
        <dbReference type="ARBA" id="ARBA00022723"/>
    </source>
</evidence>
<dbReference type="InterPro" id="IPR002401">
    <property type="entry name" value="Cyt_P450_E_grp-I"/>
</dbReference>
<dbReference type="PRINTS" id="PR00463">
    <property type="entry name" value="EP450I"/>
</dbReference>
<sequence length="123" mass="14034">MDTIADGTTTIFNMWAIGRDPKIWMDPLEFMPERFVSKLSRSTDLEFSVLGSDLRMAPFGSGRKSCPGKTLSLPTINFWVGSLLHEYKWVQLNASPVNLTERLRLSCEMTNPLKVKMKPRRTP</sequence>
<keyword evidence="10" id="KW-1185">Reference proteome</keyword>
<keyword evidence="5 8" id="KW-0560">Oxidoreductase</keyword>
<keyword evidence="6 8" id="KW-0408">Iron</keyword>
<evidence type="ECO:0000256" key="5">
    <source>
        <dbReference type="ARBA" id="ARBA00023002"/>
    </source>
</evidence>
<dbReference type="InterPro" id="IPR001128">
    <property type="entry name" value="Cyt_P450"/>
</dbReference>
<keyword evidence="4 8" id="KW-0479">Metal-binding</keyword>
<dbReference type="Pfam" id="PF00067">
    <property type="entry name" value="p450"/>
    <property type="match status" value="1"/>
</dbReference>
<evidence type="ECO:0000313" key="10">
    <source>
        <dbReference type="Proteomes" id="UP001472677"/>
    </source>
</evidence>
<proteinExistence type="inferred from homology"/>
<name>A0ABR2AAJ9_9ROSI</name>
<dbReference type="PANTHER" id="PTHR47946">
    <property type="entry name" value="CYTOCHROME P450 78A7-RELATED"/>
    <property type="match status" value="1"/>
</dbReference>
<evidence type="ECO:0000256" key="1">
    <source>
        <dbReference type="ARBA" id="ARBA00001971"/>
    </source>
</evidence>
<dbReference type="PROSITE" id="PS00086">
    <property type="entry name" value="CYTOCHROME_P450"/>
    <property type="match status" value="1"/>
</dbReference>
<evidence type="ECO:0000256" key="3">
    <source>
        <dbReference type="ARBA" id="ARBA00022617"/>
    </source>
</evidence>
<dbReference type="InterPro" id="IPR036396">
    <property type="entry name" value="Cyt_P450_sf"/>
</dbReference>
<evidence type="ECO:0000313" key="9">
    <source>
        <dbReference type="EMBL" id="KAK8490049.1"/>
    </source>
</evidence>